<organism evidence="2 3">
    <name type="scientific">Methylobacterium phyllostachyos</name>
    <dbReference type="NCBI Taxonomy" id="582672"/>
    <lineage>
        <taxon>Bacteria</taxon>
        <taxon>Pseudomonadati</taxon>
        <taxon>Pseudomonadota</taxon>
        <taxon>Alphaproteobacteria</taxon>
        <taxon>Hyphomicrobiales</taxon>
        <taxon>Methylobacteriaceae</taxon>
        <taxon>Methylobacterium</taxon>
    </lineage>
</organism>
<dbReference type="Proteomes" id="UP000198704">
    <property type="component" value="Unassembled WGS sequence"/>
</dbReference>
<dbReference type="OrthoDB" id="9801832at2"/>
<accession>A0A1H0AMD3</accession>
<reference evidence="3" key="1">
    <citation type="submission" date="2016-10" db="EMBL/GenBank/DDBJ databases">
        <authorList>
            <person name="Varghese N."/>
            <person name="Submissions S."/>
        </authorList>
    </citation>
    <scope>NUCLEOTIDE SEQUENCE [LARGE SCALE GENOMIC DNA]</scope>
    <source>
        <strain evidence="3">BL47</strain>
    </source>
</reference>
<name>A0A1H0AMD3_9HYPH</name>
<dbReference type="Pfam" id="PF00403">
    <property type="entry name" value="HMA"/>
    <property type="match status" value="1"/>
</dbReference>
<dbReference type="STRING" id="582672.SAMN05216360_107253"/>
<evidence type="ECO:0000259" key="1">
    <source>
        <dbReference type="PROSITE" id="PS50846"/>
    </source>
</evidence>
<dbReference type="EMBL" id="FNHS01000007">
    <property type="protein sequence ID" value="SDN34303.1"/>
    <property type="molecule type" value="Genomic_DNA"/>
</dbReference>
<evidence type="ECO:0000313" key="2">
    <source>
        <dbReference type="EMBL" id="SDN34303.1"/>
    </source>
</evidence>
<dbReference type="GO" id="GO:0046872">
    <property type="term" value="F:metal ion binding"/>
    <property type="evidence" value="ECO:0007669"/>
    <property type="project" value="InterPro"/>
</dbReference>
<feature type="domain" description="HMA" evidence="1">
    <location>
        <begin position="6"/>
        <end position="69"/>
    </location>
</feature>
<dbReference type="PROSITE" id="PS50846">
    <property type="entry name" value="HMA_2"/>
    <property type="match status" value="1"/>
</dbReference>
<dbReference type="SUPFAM" id="SSF55008">
    <property type="entry name" value="HMA, heavy metal-associated domain"/>
    <property type="match status" value="1"/>
</dbReference>
<dbReference type="AlphaFoldDB" id="A0A1H0AMD3"/>
<keyword evidence="3" id="KW-1185">Reference proteome</keyword>
<dbReference type="InterPro" id="IPR036163">
    <property type="entry name" value="HMA_dom_sf"/>
</dbReference>
<gene>
    <name evidence="2" type="ORF">SAMN05216360_107253</name>
</gene>
<proteinExistence type="predicted"/>
<dbReference type="CDD" id="cd00371">
    <property type="entry name" value="HMA"/>
    <property type="match status" value="1"/>
</dbReference>
<dbReference type="Gene3D" id="3.30.70.100">
    <property type="match status" value="1"/>
</dbReference>
<evidence type="ECO:0000313" key="3">
    <source>
        <dbReference type="Proteomes" id="UP000198704"/>
    </source>
</evidence>
<dbReference type="InterPro" id="IPR006121">
    <property type="entry name" value="HMA_dom"/>
</dbReference>
<sequence>MDATRADLLMRVEGMTCDGCAAAVTRTVKRLDPGAEVQVDRPAGQVAIRTDAQALAIADALTKAGYTATAMTG</sequence>
<dbReference type="RefSeq" id="WP_091716426.1">
    <property type="nucleotide sequence ID" value="NZ_FNHS01000007.1"/>
</dbReference>
<protein>
    <submittedName>
        <fullName evidence="2">Copper chaperone</fullName>
    </submittedName>
</protein>